<dbReference type="EMBL" id="CACVBM020001085">
    <property type="protein sequence ID" value="CAA7029674.1"/>
    <property type="molecule type" value="Genomic_DNA"/>
</dbReference>
<dbReference type="Pfam" id="PF13456">
    <property type="entry name" value="RVT_3"/>
    <property type="match status" value="1"/>
</dbReference>
<feature type="domain" description="RNase H type-1" evidence="1">
    <location>
        <begin position="421"/>
        <end position="551"/>
    </location>
</feature>
<gene>
    <name evidence="2" type="ORF">MERR_LOCUS16909</name>
</gene>
<dbReference type="InterPro" id="IPR012337">
    <property type="entry name" value="RNaseH-like_sf"/>
</dbReference>
<dbReference type="InterPro" id="IPR044730">
    <property type="entry name" value="RNase_H-like_dom_plant"/>
</dbReference>
<dbReference type="Proteomes" id="UP000467841">
    <property type="component" value="Unassembled WGS sequence"/>
</dbReference>
<dbReference type="AlphaFoldDB" id="A0A6D2IPW7"/>
<organism evidence="2 3">
    <name type="scientific">Microthlaspi erraticum</name>
    <dbReference type="NCBI Taxonomy" id="1685480"/>
    <lineage>
        <taxon>Eukaryota</taxon>
        <taxon>Viridiplantae</taxon>
        <taxon>Streptophyta</taxon>
        <taxon>Embryophyta</taxon>
        <taxon>Tracheophyta</taxon>
        <taxon>Spermatophyta</taxon>
        <taxon>Magnoliopsida</taxon>
        <taxon>eudicotyledons</taxon>
        <taxon>Gunneridae</taxon>
        <taxon>Pentapetalae</taxon>
        <taxon>rosids</taxon>
        <taxon>malvids</taxon>
        <taxon>Brassicales</taxon>
        <taxon>Brassicaceae</taxon>
        <taxon>Coluteocarpeae</taxon>
        <taxon>Microthlaspi</taxon>
    </lineage>
</organism>
<dbReference type="GO" id="GO:0003676">
    <property type="term" value="F:nucleic acid binding"/>
    <property type="evidence" value="ECO:0007669"/>
    <property type="project" value="InterPro"/>
</dbReference>
<dbReference type="PANTHER" id="PTHR33116:SF78">
    <property type="entry name" value="OS12G0587133 PROTEIN"/>
    <property type="match status" value="1"/>
</dbReference>
<evidence type="ECO:0000313" key="3">
    <source>
        <dbReference type="Proteomes" id="UP000467841"/>
    </source>
</evidence>
<dbReference type="PROSITE" id="PS50879">
    <property type="entry name" value="RNASE_H_1"/>
    <property type="match status" value="1"/>
</dbReference>
<dbReference type="OrthoDB" id="914170at2759"/>
<sequence length="573" mass="65032">MPVLQKRMNKDTFGEVLARVSARLAGWKSCVLSMAGRLTLTKSVLSSIPVHSMSSVMLPQSTLSSLDKISRSFLWGSSVEKKKQHLLSWKRVCRPKREGGLGIRSSKDMNLALVVKVGWRLLQDEHSLWARVVRKKYKLGDLHDRTWLIPKSTWSALWRGVARGLKEVIWPGHRWVVGDGEQIQFWLDSWLSDRPLIHSATGELPGNAQLLLAKDMWREGMGWDFTRIGPFLPENLKLELMAVVLDHVIGATDRISWKGSADGEFSVSSAYRLITRDAQPRQDMASFFDRIWHVVAPERVRLFLWLTSHQVLMTNVERKRCHLCDSEICTVCKGGFETILHTLRDCPAMAGIWERIVPRHMRQSFFQSSLLVWLYDNIQASVIVGDIPWFTTFAIAVWWGWKWRCGNVFGENQKCRDRAPAAEWFKLNTDGASQGNPGLATAGGVLRDGDGRWCSGFALNIGRCSAPLAELWGVYYGLMMAWEKQIPRLVLEVDLEVVVGFLMKGIQNSHPLSFLVRLCHGFLSKDWLVRVTHVFHEANRLADGLANHAFSLPLGFHLFDFVPPIIGVDPMGR</sequence>
<reference evidence="2" key="1">
    <citation type="submission" date="2020-01" db="EMBL/GenBank/DDBJ databases">
        <authorList>
            <person name="Mishra B."/>
        </authorList>
    </citation>
    <scope>NUCLEOTIDE SEQUENCE [LARGE SCALE GENOMIC DNA]</scope>
</reference>
<protein>
    <recommendedName>
        <fullName evidence="1">RNase H type-1 domain-containing protein</fullName>
    </recommendedName>
</protein>
<dbReference type="Gene3D" id="3.30.420.10">
    <property type="entry name" value="Ribonuclease H-like superfamily/Ribonuclease H"/>
    <property type="match status" value="1"/>
</dbReference>
<dbReference type="Pfam" id="PF13966">
    <property type="entry name" value="zf-RVT"/>
    <property type="match status" value="1"/>
</dbReference>
<dbReference type="CDD" id="cd06222">
    <property type="entry name" value="RNase_H_like"/>
    <property type="match status" value="1"/>
</dbReference>
<dbReference type="InterPro" id="IPR026960">
    <property type="entry name" value="RVT-Znf"/>
</dbReference>
<comment type="caution">
    <text evidence="2">The sequence shown here is derived from an EMBL/GenBank/DDBJ whole genome shotgun (WGS) entry which is preliminary data.</text>
</comment>
<accession>A0A6D2IPW7</accession>
<dbReference type="InterPro" id="IPR002156">
    <property type="entry name" value="RNaseH_domain"/>
</dbReference>
<dbReference type="SUPFAM" id="SSF53098">
    <property type="entry name" value="Ribonuclease H-like"/>
    <property type="match status" value="1"/>
</dbReference>
<dbReference type="GO" id="GO:0004523">
    <property type="term" value="F:RNA-DNA hybrid ribonuclease activity"/>
    <property type="evidence" value="ECO:0007669"/>
    <property type="project" value="InterPro"/>
</dbReference>
<evidence type="ECO:0000313" key="2">
    <source>
        <dbReference type="EMBL" id="CAA7029674.1"/>
    </source>
</evidence>
<dbReference type="PANTHER" id="PTHR33116">
    <property type="entry name" value="REVERSE TRANSCRIPTASE ZINC-BINDING DOMAIN-CONTAINING PROTEIN-RELATED-RELATED"/>
    <property type="match status" value="1"/>
</dbReference>
<keyword evidence="3" id="KW-1185">Reference proteome</keyword>
<name>A0A6D2IPW7_9BRAS</name>
<evidence type="ECO:0000259" key="1">
    <source>
        <dbReference type="PROSITE" id="PS50879"/>
    </source>
</evidence>
<dbReference type="InterPro" id="IPR036397">
    <property type="entry name" value="RNaseH_sf"/>
</dbReference>
<proteinExistence type="predicted"/>